<dbReference type="AlphaFoldDB" id="A0A1B7T8C1"/>
<keyword evidence="18" id="KW-1185">Reference proteome</keyword>
<keyword evidence="10 12" id="KW-0342">GTP-binding</keyword>
<dbReference type="OrthoDB" id="62560at2759"/>
<comment type="caution">
    <text evidence="17">The sequence shown here is derived from an EMBL/GenBank/DDBJ whole genome shotgun (WGS) entry which is preliminary data.</text>
</comment>
<dbReference type="PANTHER" id="PTHR12729:SF6">
    <property type="entry name" value="TRNA(HIS) GUANYLYLTRANSFERASE-RELATED"/>
    <property type="match status" value="1"/>
</dbReference>
<protein>
    <recommendedName>
        <fullName evidence="3 12">tRNA(His) guanylyltransferase</fullName>
        <ecNumber evidence="2 12">2.7.7.79</ecNumber>
    </recommendedName>
    <alternativeName>
        <fullName evidence="11 12">tRNA-histidine guanylyltransferase</fullName>
    </alternativeName>
</protein>
<name>A0A1B7T8C1_9ASCO</name>
<evidence type="ECO:0000256" key="13">
    <source>
        <dbReference type="PIRSR" id="PIRSR028980-1"/>
    </source>
</evidence>
<dbReference type="InterPro" id="IPR007537">
    <property type="entry name" value="tRNAHis_GuaTrfase_Thg1"/>
</dbReference>
<keyword evidence="8 12" id="KW-0547">Nucleotide-binding</keyword>
<evidence type="ECO:0000256" key="12">
    <source>
        <dbReference type="PIRNR" id="PIRNR028980"/>
    </source>
</evidence>
<dbReference type="EC" id="2.7.7.79" evidence="2 12"/>
<dbReference type="InterPro" id="IPR025845">
    <property type="entry name" value="Thg1_C_dom"/>
</dbReference>
<feature type="binding site" evidence="14">
    <location>
        <position position="29"/>
    </location>
    <ligand>
        <name>Mg(2+)</name>
        <dbReference type="ChEBI" id="CHEBI:18420"/>
        <label>2</label>
        <note>catalytic</note>
    </ligand>
</feature>
<dbReference type="FunFam" id="3.30.70.3000:FF:000003">
    <property type="entry name" value="tRNA(His) guanylyltransferase"/>
    <property type="match status" value="1"/>
</dbReference>
<feature type="domain" description="Thg1 C-terminal" evidence="16">
    <location>
        <begin position="143"/>
        <end position="219"/>
    </location>
</feature>
<comment type="similarity">
    <text evidence="1 12">Belongs to the tRNA(His) guanylyltransferase family.</text>
</comment>
<dbReference type="Proteomes" id="UP000092321">
    <property type="component" value="Unassembled WGS sequence"/>
</dbReference>
<evidence type="ECO:0000256" key="7">
    <source>
        <dbReference type="ARBA" id="ARBA00022723"/>
    </source>
</evidence>
<keyword evidence="5 12" id="KW-0819">tRNA processing</keyword>
<dbReference type="GO" id="GO:0005525">
    <property type="term" value="F:GTP binding"/>
    <property type="evidence" value="ECO:0007669"/>
    <property type="project" value="UniProtKB-UniRule"/>
</dbReference>
<feature type="binding site" evidence="13">
    <location>
        <begin position="29"/>
        <end position="34"/>
    </location>
    <ligand>
        <name>GTP</name>
        <dbReference type="ChEBI" id="CHEBI:37565"/>
    </ligand>
</feature>
<proteinExistence type="inferred from homology"/>
<evidence type="ECO:0000256" key="2">
    <source>
        <dbReference type="ARBA" id="ARBA00012511"/>
    </source>
</evidence>
<dbReference type="GO" id="GO:0008193">
    <property type="term" value="F:tRNA guanylyltransferase activity"/>
    <property type="evidence" value="ECO:0007669"/>
    <property type="project" value="UniProtKB-UniRule"/>
</dbReference>
<dbReference type="EMBL" id="LXPE01000314">
    <property type="protein sequence ID" value="OBA24965.1"/>
    <property type="molecule type" value="Genomic_DNA"/>
</dbReference>
<keyword evidence="6 12" id="KW-0548">Nucleotidyltransferase</keyword>
<dbReference type="GO" id="GO:0006400">
    <property type="term" value="P:tRNA modification"/>
    <property type="evidence" value="ECO:0007669"/>
    <property type="project" value="UniProtKB-UniRule"/>
</dbReference>
<reference evidence="18" key="1">
    <citation type="journal article" date="2016" name="Proc. Natl. Acad. Sci. U.S.A.">
        <title>Comparative genomics of biotechnologically important yeasts.</title>
        <authorList>
            <person name="Riley R."/>
            <person name="Haridas S."/>
            <person name="Wolfe K.H."/>
            <person name="Lopes M.R."/>
            <person name="Hittinger C.T."/>
            <person name="Goeker M."/>
            <person name="Salamov A.A."/>
            <person name="Wisecaver J.H."/>
            <person name="Long T.M."/>
            <person name="Calvey C.H."/>
            <person name="Aerts A.L."/>
            <person name="Barry K.W."/>
            <person name="Choi C."/>
            <person name="Clum A."/>
            <person name="Coughlan A.Y."/>
            <person name="Deshpande S."/>
            <person name="Douglass A.P."/>
            <person name="Hanson S.J."/>
            <person name="Klenk H.-P."/>
            <person name="LaButti K.M."/>
            <person name="Lapidus A."/>
            <person name="Lindquist E.A."/>
            <person name="Lipzen A.M."/>
            <person name="Meier-Kolthoff J.P."/>
            <person name="Ohm R.A."/>
            <person name="Otillar R.P."/>
            <person name="Pangilinan J.L."/>
            <person name="Peng Y."/>
            <person name="Rokas A."/>
            <person name="Rosa C.A."/>
            <person name="Scheuner C."/>
            <person name="Sibirny A.A."/>
            <person name="Slot J.C."/>
            <person name="Stielow J.B."/>
            <person name="Sun H."/>
            <person name="Kurtzman C.P."/>
            <person name="Blackwell M."/>
            <person name="Grigoriev I.V."/>
            <person name="Jeffries T.W."/>
        </authorList>
    </citation>
    <scope>NUCLEOTIDE SEQUENCE [LARGE SCALE GENOMIC DNA]</scope>
    <source>
        <strain evidence="18">NRRL Y-1626</strain>
    </source>
</reference>
<feature type="binding site" evidence="14">
    <location>
        <position position="30"/>
    </location>
    <ligand>
        <name>Mg(2+)</name>
        <dbReference type="ChEBI" id="CHEBI:18420"/>
        <label>1</label>
        <note>catalytic</note>
    </ligand>
</feature>
<evidence type="ECO:0000313" key="18">
    <source>
        <dbReference type="Proteomes" id="UP000092321"/>
    </source>
</evidence>
<comment type="cofactor">
    <cofactor evidence="14">
        <name>Mg(2+)</name>
        <dbReference type="ChEBI" id="CHEBI:18420"/>
    </cofactor>
    <text evidence="14">Binds 2 magnesium ions per subunit.</text>
</comment>
<feature type="binding site" evidence="14">
    <location>
        <position position="77"/>
    </location>
    <ligand>
        <name>Mg(2+)</name>
        <dbReference type="ChEBI" id="CHEBI:18420"/>
        <label>1</label>
        <note>catalytic</note>
    </ligand>
</feature>
<gene>
    <name evidence="17" type="ORF">HANVADRAFT_54207</name>
</gene>
<feature type="binding site" evidence="14">
    <location>
        <position position="77"/>
    </location>
    <ligand>
        <name>Mg(2+)</name>
        <dbReference type="ChEBI" id="CHEBI:18420"/>
        <label>2</label>
        <note>catalytic</note>
    </ligand>
</feature>
<evidence type="ECO:0000256" key="4">
    <source>
        <dbReference type="ARBA" id="ARBA00022679"/>
    </source>
</evidence>
<keyword evidence="7 12" id="KW-0479">Metal-binding</keyword>
<evidence type="ECO:0000256" key="8">
    <source>
        <dbReference type="ARBA" id="ARBA00022741"/>
    </source>
</evidence>
<feature type="binding site" evidence="14">
    <location>
        <position position="29"/>
    </location>
    <ligand>
        <name>Mg(2+)</name>
        <dbReference type="ChEBI" id="CHEBI:18420"/>
        <label>1</label>
        <note>catalytic</note>
    </ligand>
</feature>
<comment type="function">
    <text evidence="12">Adds a GMP to the 5'-end of tRNA(His) after transcription and RNase P cleavage.</text>
</comment>
<keyword evidence="4 12" id="KW-0808">Transferase</keyword>
<dbReference type="GO" id="GO:0000287">
    <property type="term" value="F:magnesium ion binding"/>
    <property type="evidence" value="ECO:0007669"/>
    <property type="project" value="UniProtKB-UniRule"/>
</dbReference>
<sequence length="238" mass="28222">MANSRFEYVKKFETHMTVLPETYIVIRIDGKNFHEFSDIYNFDKPNDIRAINLMNASAKNLVLKYKSEIICAYGESDEYSFILRKDTDLYNRRIDKLTSIFVSYFTSQYVFLWNKFFPPEKALSHKHLPMFDSRCVNYPNLNIIKDYLTWRFVDTHINNLYNTSFWGLVLKCGMTTREAEQRLNGTFSKDKNEILFSECNINYNDEPEIFKKGSLINKKGEILHIDVVKQINEIFQGF</sequence>
<dbReference type="Gene3D" id="3.30.70.3000">
    <property type="match status" value="1"/>
</dbReference>
<comment type="catalytic activity">
    <reaction evidence="12">
        <text>a 5'-end ribonucleotide-tRNA(His) + GTP + ATP + H2O = a 5'-end phospho-guanosine-ribonucleotide-tRNA(His) + AMP + 2 diphosphate + H(+)</text>
        <dbReference type="Rhea" id="RHEA:54564"/>
        <dbReference type="Rhea" id="RHEA-COMP:14193"/>
        <dbReference type="Rhea" id="RHEA-COMP:14917"/>
        <dbReference type="ChEBI" id="CHEBI:15377"/>
        <dbReference type="ChEBI" id="CHEBI:15378"/>
        <dbReference type="ChEBI" id="CHEBI:30616"/>
        <dbReference type="ChEBI" id="CHEBI:33019"/>
        <dbReference type="ChEBI" id="CHEBI:37565"/>
        <dbReference type="ChEBI" id="CHEBI:138282"/>
        <dbReference type="ChEBI" id="CHEBI:141847"/>
        <dbReference type="ChEBI" id="CHEBI:456215"/>
        <dbReference type="EC" id="2.7.7.79"/>
    </reaction>
</comment>
<evidence type="ECO:0000256" key="5">
    <source>
        <dbReference type="ARBA" id="ARBA00022694"/>
    </source>
</evidence>
<dbReference type="Pfam" id="PF04446">
    <property type="entry name" value="Thg1"/>
    <property type="match status" value="1"/>
</dbReference>
<evidence type="ECO:0000256" key="14">
    <source>
        <dbReference type="PIRSR" id="PIRSR028980-2"/>
    </source>
</evidence>
<evidence type="ECO:0000259" key="15">
    <source>
        <dbReference type="Pfam" id="PF04446"/>
    </source>
</evidence>
<accession>A0A1B7T8C1</accession>
<evidence type="ECO:0000256" key="9">
    <source>
        <dbReference type="ARBA" id="ARBA00022842"/>
    </source>
</evidence>
<dbReference type="PIRSF" id="PIRSF028980">
    <property type="entry name" value="tRNAHis_guanylyltransferase"/>
    <property type="match status" value="1"/>
</dbReference>
<organism evidence="17 18">
    <name type="scientific">Hanseniaspora valbyensis NRRL Y-1626</name>
    <dbReference type="NCBI Taxonomy" id="766949"/>
    <lineage>
        <taxon>Eukaryota</taxon>
        <taxon>Fungi</taxon>
        <taxon>Dikarya</taxon>
        <taxon>Ascomycota</taxon>
        <taxon>Saccharomycotina</taxon>
        <taxon>Saccharomycetes</taxon>
        <taxon>Saccharomycodales</taxon>
        <taxon>Saccharomycodaceae</taxon>
        <taxon>Hanseniaspora</taxon>
    </lineage>
</organism>
<evidence type="ECO:0000256" key="11">
    <source>
        <dbReference type="ARBA" id="ARBA00032480"/>
    </source>
</evidence>
<evidence type="ECO:0000256" key="3">
    <source>
        <dbReference type="ARBA" id="ARBA00015443"/>
    </source>
</evidence>
<evidence type="ECO:0000256" key="1">
    <source>
        <dbReference type="ARBA" id="ARBA00010113"/>
    </source>
</evidence>
<dbReference type="InterPro" id="IPR038469">
    <property type="entry name" value="tRNAHis_GuaTrfase_Thg1_sf"/>
</dbReference>
<feature type="domain" description="tRNAHis guanylyltransferase catalytic" evidence="15">
    <location>
        <begin position="6"/>
        <end position="139"/>
    </location>
</feature>
<evidence type="ECO:0000313" key="17">
    <source>
        <dbReference type="EMBL" id="OBA24965.1"/>
    </source>
</evidence>
<evidence type="ECO:0000259" key="16">
    <source>
        <dbReference type="Pfam" id="PF14413"/>
    </source>
</evidence>
<feature type="binding site" evidence="13">
    <location>
        <begin position="76"/>
        <end position="77"/>
    </location>
    <ligand>
        <name>GTP</name>
        <dbReference type="ChEBI" id="CHEBI:37565"/>
    </ligand>
</feature>
<dbReference type="InterPro" id="IPR024956">
    <property type="entry name" value="tRNAHis_GuaTrfase_cat"/>
</dbReference>
<evidence type="ECO:0000256" key="6">
    <source>
        <dbReference type="ARBA" id="ARBA00022695"/>
    </source>
</evidence>
<keyword evidence="9 12" id="KW-0460">Magnesium</keyword>
<dbReference type="Pfam" id="PF14413">
    <property type="entry name" value="Thg1C"/>
    <property type="match status" value="1"/>
</dbReference>
<dbReference type="PANTHER" id="PTHR12729">
    <property type="entry name" value="TRNA(HIS) GUANYLYLTRANSFERASE-RELATED"/>
    <property type="match status" value="1"/>
</dbReference>
<evidence type="ECO:0000256" key="10">
    <source>
        <dbReference type="ARBA" id="ARBA00023134"/>
    </source>
</evidence>